<keyword evidence="3" id="KW-1185">Reference proteome</keyword>
<keyword evidence="1" id="KW-0472">Membrane</keyword>
<sequence length="84" mass="9486">MLTLSFQPRYGAIMGYRSRRDLLAIAINPVFAERHEFKLTALDKTTAFPVEGVVYYPDPGLLLALILFSPASILDLVFWRRNGA</sequence>
<accession>A4ADJ7</accession>
<reference evidence="2 3" key="2">
    <citation type="journal article" date="2009" name="PLoS ONE">
        <title>The photosynthetic apparatus and its regulation in the aerobic gammaproteobacterium Congregibacter litoralis gen. nov., sp. nov.</title>
        <authorList>
            <person name="Spring S."/>
            <person name="Lunsdorf H."/>
            <person name="Fuchs B.M."/>
            <person name="Tindall B.J."/>
        </authorList>
    </citation>
    <scope>NUCLEOTIDE SEQUENCE [LARGE SCALE GENOMIC DNA]</scope>
    <source>
        <strain evidence="2">KT71</strain>
    </source>
</reference>
<evidence type="ECO:0000256" key="1">
    <source>
        <dbReference type="SAM" id="Phobius"/>
    </source>
</evidence>
<name>A4ADJ7_9GAMM</name>
<reference evidence="2 3" key="1">
    <citation type="journal article" date="2007" name="Proc. Natl. Acad. Sci. U.S.A.">
        <title>Characterization of a marine gammaproteobacterium capable of aerobic anoxygenic photosynthesis.</title>
        <authorList>
            <person name="Fuchs B.M."/>
            <person name="Spring S."/>
            <person name="Teeling H."/>
            <person name="Quast C."/>
            <person name="Wulf J."/>
            <person name="Schattenhofer M."/>
            <person name="Yan S."/>
            <person name="Ferriera S."/>
            <person name="Johnson J."/>
            <person name="Glockner F.O."/>
            <person name="Amann R."/>
        </authorList>
    </citation>
    <scope>NUCLEOTIDE SEQUENCE [LARGE SCALE GENOMIC DNA]</scope>
    <source>
        <strain evidence="2">KT71</strain>
    </source>
</reference>
<comment type="caution">
    <text evidence="2">The sequence shown here is derived from an EMBL/GenBank/DDBJ whole genome shotgun (WGS) entry which is preliminary data.</text>
</comment>
<organism evidence="2 3">
    <name type="scientific">Congregibacter litoralis KT71</name>
    <dbReference type="NCBI Taxonomy" id="314285"/>
    <lineage>
        <taxon>Bacteria</taxon>
        <taxon>Pseudomonadati</taxon>
        <taxon>Pseudomonadota</taxon>
        <taxon>Gammaproteobacteria</taxon>
        <taxon>Cellvibrionales</taxon>
        <taxon>Halieaceae</taxon>
        <taxon>Congregibacter</taxon>
    </lineage>
</organism>
<gene>
    <name evidence="2" type="ORF">KT71_11570</name>
</gene>
<evidence type="ECO:0000313" key="2">
    <source>
        <dbReference type="EMBL" id="EAQ95887.1"/>
    </source>
</evidence>
<evidence type="ECO:0000313" key="3">
    <source>
        <dbReference type="Proteomes" id="UP000019205"/>
    </source>
</evidence>
<dbReference type="HOGENOM" id="CLU_2521862_0_0_6"/>
<dbReference type="Gene3D" id="3.30.70.100">
    <property type="match status" value="1"/>
</dbReference>
<dbReference type="EMBL" id="AAOA02000003">
    <property type="protein sequence ID" value="EAQ95887.1"/>
    <property type="molecule type" value="Genomic_DNA"/>
</dbReference>
<keyword evidence="1" id="KW-1133">Transmembrane helix</keyword>
<keyword evidence="1" id="KW-0812">Transmembrane</keyword>
<protein>
    <submittedName>
        <fullName evidence="2">Uncharacterized protein</fullName>
    </submittedName>
</protein>
<proteinExistence type="predicted"/>
<dbReference type="Proteomes" id="UP000019205">
    <property type="component" value="Chromosome"/>
</dbReference>
<dbReference type="STRING" id="314285.KT71_11570"/>
<feature type="transmembrane region" description="Helical" evidence="1">
    <location>
        <begin position="60"/>
        <end position="79"/>
    </location>
</feature>
<dbReference type="AlphaFoldDB" id="A4ADJ7"/>